<comment type="caution">
    <text evidence="1">The sequence shown here is derived from an EMBL/GenBank/DDBJ whole genome shotgun (WGS) entry which is preliminary data.</text>
</comment>
<dbReference type="AlphaFoldDB" id="A0A928UT80"/>
<name>A0A928UT80_9SPHI</name>
<dbReference type="Pfam" id="PF19891">
    <property type="entry name" value="DUF6364"/>
    <property type="match status" value="1"/>
</dbReference>
<dbReference type="EMBL" id="PRDK01000001">
    <property type="protein sequence ID" value="MBE8712403.1"/>
    <property type="molecule type" value="Genomic_DNA"/>
</dbReference>
<evidence type="ECO:0000313" key="1">
    <source>
        <dbReference type="EMBL" id="MBE8712403.1"/>
    </source>
</evidence>
<reference evidence="1" key="1">
    <citation type="submission" date="2018-02" db="EMBL/GenBank/DDBJ databases">
        <authorList>
            <person name="Vasarhelyi B.M."/>
            <person name="Deshmukh S."/>
            <person name="Balint B."/>
            <person name="Kukolya J."/>
        </authorList>
    </citation>
    <scope>NUCLEOTIDE SEQUENCE</scope>
    <source>
        <strain evidence="1">KB22</strain>
    </source>
</reference>
<gene>
    <name evidence="1" type="ORF">C4F49_01740</name>
</gene>
<organism evidence="1 2">
    <name type="scientific">Sphingobacterium hungaricum</name>
    <dbReference type="NCBI Taxonomy" id="2082723"/>
    <lineage>
        <taxon>Bacteria</taxon>
        <taxon>Pseudomonadati</taxon>
        <taxon>Bacteroidota</taxon>
        <taxon>Sphingobacteriia</taxon>
        <taxon>Sphingobacteriales</taxon>
        <taxon>Sphingobacteriaceae</taxon>
        <taxon>Sphingobacterium</taxon>
    </lineage>
</organism>
<accession>A0A928UT80</accession>
<proteinExistence type="predicted"/>
<sequence>MGTKLILEIDNDIIVRAKKYASKKNVSLSLIIENYLDSLTYLKDKDLEVSPFVKSITNGESIPEDYDVKKERKDFTSYLEKKHQ</sequence>
<dbReference type="RefSeq" id="WP_196934738.1">
    <property type="nucleotide sequence ID" value="NZ_MU158698.1"/>
</dbReference>
<keyword evidence="2" id="KW-1185">Reference proteome</keyword>
<evidence type="ECO:0000313" key="2">
    <source>
        <dbReference type="Proteomes" id="UP000616201"/>
    </source>
</evidence>
<protein>
    <recommendedName>
        <fullName evidence="3">Toxin-antitoxin system, antitoxin component, ribbon-helix-helix domain protein</fullName>
    </recommendedName>
</protein>
<dbReference type="Proteomes" id="UP000616201">
    <property type="component" value="Unassembled WGS sequence"/>
</dbReference>
<dbReference type="InterPro" id="IPR045944">
    <property type="entry name" value="DUF6364"/>
</dbReference>
<evidence type="ECO:0008006" key="3">
    <source>
        <dbReference type="Google" id="ProtNLM"/>
    </source>
</evidence>